<evidence type="ECO:0000256" key="7">
    <source>
        <dbReference type="ARBA" id="ARBA00023136"/>
    </source>
</evidence>
<dbReference type="GO" id="GO:0120162">
    <property type="term" value="P:positive regulation of cold-induced thermogenesis"/>
    <property type="evidence" value="ECO:0007669"/>
    <property type="project" value="Ensembl"/>
</dbReference>
<comment type="subcellular location">
    <subcellularLocation>
        <location evidence="1">Membrane</location>
        <topology evidence="1">Single-pass type I membrane protein</topology>
    </subcellularLocation>
</comment>
<dbReference type="InterPro" id="IPR010457">
    <property type="entry name" value="IgC2-like_lig-bd"/>
</dbReference>
<dbReference type="GO" id="GO:0006909">
    <property type="term" value="P:phagocytosis"/>
    <property type="evidence" value="ECO:0007669"/>
    <property type="project" value="Ensembl"/>
</dbReference>
<dbReference type="InterPro" id="IPR003529">
    <property type="entry name" value="Hematopoietin_rcpt_Gp130_CS"/>
</dbReference>
<dbReference type="GO" id="GO:0097696">
    <property type="term" value="P:cell surface receptor signaling pathway via STAT"/>
    <property type="evidence" value="ECO:0007669"/>
    <property type="project" value="Ensembl"/>
</dbReference>
<dbReference type="GO" id="GO:0097009">
    <property type="term" value="P:energy homeostasis"/>
    <property type="evidence" value="ECO:0007669"/>
    <property type="project" value="Ensembl"/>
</dbReference>
<dbReference type="InterPro" id="IPR041182">
    <property type="entry name" value="LEP-R_IGD"/>
</dbReference>
<dbReference type="Gene3D" id="2.60.40.10">
    <property type="entry name" value="Immunoglobulins"/>
    <property type="match status" value="6"/>
</dbReference>
<dbReference type="GO" id="GO:0042593">
    <property type="term" value="P:glucose homeostasis"/>
    <property type="evidence" value="ECO:0007669"/>
    <property type="project" value="Ensembl"/>
</dbReference>
<evidence type="ECO:0000256" key="1">
    <source>
        <dbReference type="ARBA" id="ARBA00004479"/>
    </source>
</evidence>
<evidence type="ECO:0000313" key="13">
    <source>
        <dbReference type="Ensembl" id="ENSACAP00000027623.1"/>
    </source>
</evidence>
<dbReference type="GO" id="GO:0008284">
    <property type="term" value="P:positive regulation of cell population proliferation"/>
    <property type="evidence" value="ECO:0000318"/>
    <property type="project" value="GO_Central"/>
</dbReference>
<protein>
    <submittedName>
        <fullName evidence="13">Leptin receptor</fullName>
    </submittedName>
</protein>
<dbReference type="GO" id="GO:0010507">
    <property type="term" value="P:negative regulation of autophagy"/>
    <property type="evidence" value="ECO:0007669"/>
    <property type="project" value="Ensembl"/>
</dbReference>
<reference evidence="13" key="2">
    <citation type="submission" date="2025-08" db="UniProtKB">
        <authorList>
            <consortium name="Ensembl"/>
        </authorList>
    </citation>
    <scope>IDENTIFICATION</scope>
</reference>
<dbReference type="PANTHER" id="PTHR23037">
    <property type="entry name" value="CYTOKINE RECEPTOR"/>
    <property type="match status" value="1"/>
</dbReference>
<dbReference type="GO" id="GO:0009897">
    <property type="term" value="C:external side of plasma membrane"/>
    <property type="evidence" value="ECO:0000318"/>
    <property type="project" value="GO_Central"/>
</dbReference>
<keyword evidence="9" id="KW-0675">Receptor</keyword>
<keyword evidence="7 11" id="KW-0472">Membrane</keyword>
<dbReference type="GO" id="GO:0060259">
    <property type="term" value="P:regulation of feeding behavior"/>
    <property type="evidence" value="ECO:0007669"/>
    <property type="project" value="Ensembl"/>
</dbReference>
<dbReference type="Bgee" id="ENSACAG00000008997">
    <property type="expression patterns" value="Expressed in testis and 7 other cell types or tissues"/>
</dbReference>
<evidence type="ECO:0000256" key="6">
    <source>
        <dbReference type="ARBA" id="ARBA00022989"/>
    </source>
</evidence>
<evidence type="ECO:0000259" key="12">
    <source>
        <dbReference type="PROSITE" id="PS50853"/>
    </source>
</evidence>
<dbReference type="Proteomes" id="UP000001646">
    <property type="component" value="Chromosome 4"/>
</dbReference>
<feature type="transmembrane region" description="Helical" evidence="11">
    <location>
        <begin position="799"/>
        <end position="822"/>
    </location>
</feature>
<dbReference type="GO" id="GO:0014009">
    <property type="term" value="P:glial cell proliferation"/>
    <property type="evidence" value="ECO:0007669"/>
    <property type="project" value="Ensembl"/>
</dbReference>
<comment type="similarity">
    <text evidence="2">Belongs to the type I cytokine receptor family. Type 2 subfamily.</text>
</comment>
<evidence type="ECO:0000256" key="8">
    <source>
        <dbReference type="ARBA" id="ARBA00023157"/>
    </source>
</evidence>
<evidence type="ECO:0000256" key="3">
    <source>
        <dbReference type="ARBA" id="ARBA00022692"/>
    </source>
</evidence>
<dbReference type="SUPFAM" id="SSF49265">
    <property type="entry name" value="Fibronectin type III"/>
    <property type="match status" value="3"/>
</dbReference>
<dbReference type="PROSITE" id="PS01353">
    <property type="entry name" value="HEMATOPO_REC_L_F2"/>
    <property type="match status" value="1"/>
</dbReference>
<dbReference type="GO" id="GO:0098868">
    <property type="term" value="P:bone growth"/>
    <property type="evidence" value="ECO:0007669"/>
    <property type="project" value="Ensembl"/>
</dbReference>
<evidence type="ECO:0000256" key="2">
    <source>
        <dbReference type="ARBA" id="ARBA00008921"/>
    </source>
</evidence>
<evidence type="ECO:0000256" key="11">
    <source>
        <dbReference type="SAM" id="Phobius"/>
    </source>
</evidence>
<dbReference type="FunFam" id="2.60.40.10:FF:000494">
    <property type="entry name" value="Leptin receptor"/>
    <property type="match status" value="1"/>
</dbReference>
<dbReference type="GO" id="GO:0005977">
    <property type="term" value="P:glycogen metabolic process"/>
    <property type="evidence" value="ECO:0007669"/>
    <property type="project" value="Ensembl"/>
</dbReference>
<dbReference type="GO" id="GO:0038021">
    <property type="term" value="F:leptin receptor activity"/>
    <property type="evidence" value="ECO:0007669"/>
    <property type="project" value="Ensembl"/>
</dbReference>
<dbReference type="InterPro" id="IPR003961">
    <property type="entry name" value="FN3_dom"/>
</dbReference>
<keyword evidence="4" id="KW-0732">Signal</keyword>
<name>A0A803SXD3_ANOCA</name>
<dbReference type="PANTHER" id="PTHR23037:SF44">
    <property type="entry name" value="LEPTIN RECEPTOR"/>
    <property type="match status" value="1"/>
</dbReference>
<dbReference type="GO" id="GO:0004896">
    <property type="term" value="F:cytokine receptor activity"/>
    <property type="evidence" value="ECO:0000318"/>
    <property type="project" value="GO_Central"/>
</dbReference>
<dbReference type="Pfam" id="PF18589">
    <property type="entry name" value="ObR_Ig"/>
    <property type="match status" value="2"/>
</dbReference>
<reference evidence="13" key="3">
    <citation type="submission" date="2025-09" db="UniProtKB">
        <authorList>
            <consortium name="Ensembl"/>
        </authorList>
    </citation>
    <scope>IDENTIFICATION</scope>
</reference>
<dbReference type="GO" id="GO:0043235">
    <property type="term" value="C:receptor complex"/>
    <property type="evidence" value="ECO:0000318"/>
    <property type="project" value="GO_Central"/>
</dbReference>
<dbReference type="GO" id="GO:0019221">
    <property type="term" value="P:cytokine-mediated signaling pathway"/>
    <property type="evidence" value="ECO:0000318"/>
    <property type="project" value="GO_Central"/>
</dbReference>
<gene>
    <name evidence="13" type="primary">LEPR</name>
</gene>
<sequence>FYWYVFIFLKLAATFPTLLSNFFQMAISHCMVYQIPPQSFQLPCVQPQKISNFSLSPEIVENSPSSNKEHGTSKINATALAAEDKFLCCHWSEIYINCFIYTAEMEARTLTYSEPGALSSHQIDSLWNLQFWTQESTQELLCIVELSAKSPYWNEDLTVNLHYALTDVSLEATSTHSLKDNFTVTHCNSIRDQKYACQISSVKLNHTYIMWLKITNGIALLQSPLMSVKPIDIGRETLLQMLIMIMIVCLFNSVVLNLWVPRCFGLQLPEILRAGPIGWEPLLVHHWPGTYVMYFPQKILASVGTNVSFYCISKTKDRIISSRKIIWWLNLAKEIPRSQYTIVNDYISKVTLVNLSAMNPGGKFLFNALYCCNENKECNHHYAELYIIDVNISITCETDGNLQKMTCRWFTNGDPLLSECTLLLRYYRSDVYCSESPTISSYSKIKECQPQRNNSYECIFQPFYLLSGYTMWIEIKHSLGTVTSQPVCILPKEVVKPFSPSNVKAEITEEVGLLLVRWNNPEFPKYDLQFQIRYAANGTKINWEMQEISTPSVSSAIVIVPDPCTVYIVQVRCSLTDGVGYWSDWSRPAYTVIKDIKAPLRGPEFWRIVDEDPVTNQNNVTLFWKPLMKNLSLCSVLGYMVEHTTSDNVTWSDYVENDTTYTFSWAEDVHTIKVIAINSIGASSVNFILTLSKQMSTVNIVESLRIYPVNSSCVIVTWTLSPVSYIITSFVIEWINLNGEEQIKWIMVPSDIRRHHIFDNFILIDKYRFSLYPITCEGVMKPYVTDGFSKGEMENHNDVNVYVILPLVISCSVLLFGGFLILHQRMKTLFWDDVPNPKNCSWAQGVNFQKPETFEHLFLKHPEALSFGPLLLEPEIVLEDVTIDKARNNEEKQDLRAIDSLFATIQDLEHDSACSSGHFNSASLSESVCDVETSRGMTGQSNVKYATIITNSMSGGLYEPPKDLSSSLDRGFIGHHSLASASFSSSSWAMGNQGFVILPECHQTLPRKSLSLSVSSEGFSELSEQDKAFTGEDSLEGGMFYLGMSPFERQETDLFLTESSNMACQFHTSALIGSIRFPQNIASNLNLNPFISRHETSVQTFISYMPQFQPLAIKLHEKAGGKA</sequence>
<evidence type="ECO:0000256" key="4">
    <source>
        <dbReference type="ARBA" id="ARBA00022729"/>
    </source>
</evidence>
<dbReference type="Ensembl" id="ENSACAT00000043374.1">
    <property type="protein sequence ID" value="ENSACAP00000027623.1"/>
    <property type="gene ID" value="ENSACAG00000008997.3"/>
</dbReference>
<keyword evidence="8" id="KW-1015">Disulfide bond</keyword>
<feature type="transmembrane region" description="Helical" evidence="11">
    <location>
        <begin position="238"/>
        <end position="260"/>
    </location>
</feature>
<dbReference type="GO" id="GO:0017046">
    <property type="term" value="F:peptide hormone binding"/>
    <property type="evidence" value="ECO:0007669"/>
    <property type="project" value="Ensembl"/>
</dbReference>
<dbReference type="GeneTree" id="ENSGT00730000111209"/>
<dbReference type="InParanoid" id="A0A803SXD3"/>
<reference evidence="13 14" key="1">
    <citation type="submission" date="2009-12" db="EMBL/GenBank/DDBJ databases">
        <title>The Genome Sequence of Anolis carolinensis (Green Anole Lizard).</title>
        <authorList>
            <consortium name="The Genome Sequencing Platform"/>
            <person name="Di Palma F."/>
            <person name="Alfoldi J."/>
            <person name="Heiman D."/>
            <person name="Young S."/>
            <person name="Grabherr M."/>
            <person name="Johnson J."/>
            <person name="Lander E.S."/>
            <person name="Lindblad-Toh K."/>
        </authorList>
    </citation>
    <scope>NUCLEOTIDE SEQUENCE [LARGE SCALE GENOMIC DNA]</scope>
    <source>
        <strain evidence="13 14">JBL SC #1</strain>
    </source>
</reference>
<evidence type="ECO:0000256" key="10">
    <source>
        <dbReference type="ARBA" id="ARBA00023180"/>
    </source>
</evidence>
<accession>A0A803SXD3</accession>
<dbReference type="GO" id="GO:0051049">
    <property type="term" value="P:regulation of transport"/>
    <property type="evidence" value="ECO:0007669"/>
    <property type="project" value="Ensembl"/>
</dbReference>
<keyword evidence="3 11" id="KW-0812">Transmembrane</keyword>
<keyword evidence="10" id="KW-0325">Glycoprotein</keyword>
<dbReference type="GO" id="GO:0008203">
    <property type="term" value="P:cholesterol metabolic process"/>
    <property type="evidence" value="ECO:0007669"/>
    <property type="project" value="Ensembl"/>
</dbReference>
<evidence type="ECO:0000256" key="9">
    <source>
        <dbReference type="ARBA" id="ARBA00023170"/>
    </source>
</evidence>
<evidence type="ECO:0000256" key="5">
    <source>
        <dbReference type="ARBA" id="ARBA00022737"/>
    </source>
</evidence>
<dbReference type="InterPro" id="IPR036116">
    <property type="entry name" value="FN3_sf"/>
</dbReference>
<dbReference type="GO" id="GO:0006094">
    <property type="term" value="P:gluconeogenesis"/>
    <property type="evidence" value="ECO:0007669"/>
    <property type="project" value="Ensembl"/>
</dbReference>
<dbReference type="GO" id="GO:0019955">
    <property type="term" value="F:cytokine binding"/>
    <property type="evidence" value="ECO:0000318"/>
    <property type="project" value="GO_Central"/>
</dbReference>
<dbReference type="GO" id="GO:0046850">
    <property type="term" value="P:regulation of bone remodeling"/>
    <property type="evidence" value="ECO:0007669"/>
    <property type="project" value="Ensembl"/>
</dbReference>
<keyword evidence="5" id="KW-0677">Repeat</keyword>
<dbReference type="AlphaFoldDB" id="A0A803SXD3"/>
<dbReference type="Pfam" id="PF06328">
    <property type="entry name" value="Lep_receptor_Ig"/>
    <property type="match status" value="1"/>
</dbReference>
<dbReference type="InterPro" id="IPR013783">
    <property type="entry name" value="Ig-like_fold"/>
</dbReference>
<organism evidence="13 14">
    <name type="scientific">Anolis carolinensis</name>
    <name type="common">Green anole</name>
    <name type="synonym">American chameleon</name>
    <dbReference type="NCBI Taxonomy" id="28377"/>
    <lineage>
        <taxon>Eukaryota</taxon>
        <taxon>Metazoa</taxon>
        <taxon>Chordata</taxon>
        <taxon>Craniata</taxon>
        <taxon>Vertebrata</taxon>
        <taxon>Euteleostomi</taxon>
        <taxon>Lepidosauria</taxon>
        <taxon>Squamata</taxon>
        <taxon>Bifurcata</taxon>
        <taxon>Unidentata</taxon>
        <taxon>Episquamata</taxon>
        <taxon>Toxicofera</taxon>
        <taxon>Iguania</taxon>
        <taxon>Dactyloidae</taxon>
        <taxon>Anolis</taxon>
    </lineage>
</organism>
<keyword evidence="6 11" id="KW-1133">Transmembrane helix</keyword>
<dbReference type="GO" id="GO:0045721">
    <property type="term" value="P:negative regulation of gluconeogenesis"/>
    <property type="evidence" value="ECO:0007669"/>
    <property type="project" value="Ensembl"/>
</dbReference>
<proteinExistence type="inferred from homology"/>
<dbReference type="PROSITE" id="PS50853">
    <property type="entry name" value="FN3"/>
    <property type="match status" value="1"/>
</dbReference>
<dbReference type="GO" id="GO:0030217">
    <property type="term" value="P:T cell differentiation"/>
    <property type="evidence" value="ECO:0007669"/>
    <property type="project" value="Ensembl"/>
</dbReference>
<evidence type="ECO:0000313" key="14">
    <source>
        <dbReference type="Proteomes" id="UP000001646"/>
    </source>
</evidence>
<keyword evidence="14" id="KW-1185">Reference proteome</keyword>
<dbReference type="GO" id="GO:0001525">
    <property type="term" value="P:angiogenesis"/>
    <property type="evidence" value="ECO:0007669"/>
    <property type="project" value="Ensembl"/>
</dbReference>
<feature type="domain" description="Fibronectin type-III" evidence="12">
    <location>
        <begin position="499"/>
        <end position="594"/>
    </location>
</feature>